<dbReference type="PANTHER" id="PTHR45819:SF5">
    <property type="entry name" value="CENTAURIN-GAMMA-1A"/>
    <property type="match status" value="1"/>
</dbReference>
<evidence type="ECO:0000256" key="8">
    <source>
        <dbReference type="ARBA" id="ARBA00023134"/>
    </source>
</evidence>
<evidence type="ECO:0000256" key="3">
    <source>
        <dbReference type="ARBA" id="ARBA00022723"/>
    </source>
</evidence>
<protein>
    <submittedName>
        <fullName evidence="14">Arf-GAP with GTPase, ANK repeat and PH domain-containing protein 3-like isoform X1</fullName>
    </submittedName>
</protein>
<dbReference type="PROSITE" id="PS50115">
    <property type="entry name" value="ARFGAP"/>
    <property type="match status" value="1"/>
</dbReference>
<dbReference type="Gene3D" id="2.30.29.30">
    <property type="entry name" value="Pleckstrin-homology domain (PH domain)/Phosphotyrosine-binding domain (PTB)"/>
    <property type="match status" value="2"/>
</dbReference>
<feature type="compositionally biased region" description="Basic and acidic residues" evidence="10">
    <location>
        <begin position="492"/>
        <end position="519"/>
    </location>
</feature>
<dbReference type="SMART" id="SM00233">
    <property type="entry name" value="PH"/>
    <property type="match status" value="1"/>
</dbReference>
<dbReference type="SUPFAM" id="SSF50729">
    <property type="entry name" value="PH domain-like"/>
    <property type="match status" value="1"/>
</dbReference>
<dbReference type="PROSITE" id="PS51419">
    <property type="entry name" value="RAB"/>
    <property type="match status" value="1"/>
</dbReference>
<feature type="region of interest" description="Disordered" evidence="10">
    <location>
        <begin position="239"/>
        <end position="292"/>
    </location>
</feature>
<evidence type="ECO:0000256" key="6">
    <source>
        <dbReference type="ARBA" id="ARBA00022833"/>
    </source>
</evidence>
<feature type="compositionally biased region" description="Low complexity" evidence="10">
    <location>
        <begin position="145"/>
        <end position="161"/>
    </location>
</feature>
<dbReference type="InterPro" id="IPR038508">
    <property type="entry name" value="ArfGAP_dom_sf"/>
</dbReference>
<reference evidence="14" key="1">
    <citation type="submission" date="2025-08" db="UniProtKB">
        <authorList>
            <consortium name="RefSeq"/>
        </authorList>
    </citation>
    <scope>IDENTIFICATION</scope>
    <source>
        <tissue evidence="14">Sperm</tissue>
    </source>
</reference>
<dbReference type="Pfam" id="PF00071">
    <property type="entry name" value="Ras"/>
    <property type="match status" value="1"/>
</dbReference>
<dbReference type="FunFam" id="3.40.50.300:FF:000178">
    <property type="entry name" value="Arf-GAP with GTPase, ANK repeat and PH domain-containing protein 1"/>
    <property type="match status" value="1"/>
</dbReference>
<dbReference type="Pfam" id="PF01412">
    <property type="entry name" value="ArfGap"/>
    <property type="match status" value="1"/>
</dbReference>
<evidence type="ECO:0000259" key="12">
    <source>
        <dbReference type="PROSITE" id="PS50115"/>
    </source>
</evidence>
<feature type="region of interest" description="Disordered" evidence="10">
    <location>
        <begin position="132"/>
        <end position="184"/>
    </location>
</feature>
<keyword evidence="8" id="KW-0342">GTP-binding</keyword>
<dbReference type="GO" id="GO:0005096">
    <property type="term" value="F:GTPase activator activity"/>
    <property type="evidence" value="ECO:0007669"/>
    <property type="project" value="UniProtKB-KW"/>
</dbReference>
<dbReference type="SUPFAM" id="SSF48403">
    <property type="entry name" value="Ankyrin repeat"/>
    <property type="match status" value="1"/>
</dbReference>
<keyword evidence="13" id="KW-1185">Reference proteome</keyword>
<dbReference type="InterPro" id="IPR027417">
    <property type="entry name" value="P-loop_NTPase"/>
</dbReference>
<dbReference type="KEGG" id="pmrn:116938557"/>
<dbReference type="Proteomes" id="UP001318040">
    <property type="component" value="Chromosome 4"/>
</dbReference>
<feature type="region of interest" description="Disordered" evidence="10">
    <location>
        <begin position="1503"/>
        <end position="1558"/>
    </location>
</feature>
<dbReference type="SMART" id="SM00175">
    <property type="entry name" value="RAB"/>
    <property type="match status" value="1"/>
</dbReference>
<feature type="region of interest" description="Disordered" evidence="10">
    <location>
        <begin position="759"/>
        <end position="780"/>
    </location>
</feature>
<dbReference type="SMART" id="SM00173">
    <property type="entry name" value="RAS"/>
    <property type="match status" value="1"/>
</dbReference>
<dbReference type="InterPro" id="IPR011993">
    <property type="entry name" value="PH-like_dom_sf"/>
</dbReference>
<feature type="region of interest" description="Disordered" evidence="10">
    <location>
        <begin position="459"/>
        <end position="519"/>
    </location>
</feature>
<dbReference type="Gene3D" id="1.25.40.20">
    <property type="entry name" value="Ankyrin repeat-containing domain"/>
    <property type="match status" value="1"/>
</dbReference>
<dbReference type="GO" id="GO:0008270">
    <property type="term" value="F:zinc ion binding"/>
    <property type="evidence" value="ECO:0007669"/>
    <property type="project" value="UniProtKB-KW"/>
</dbReference>
<feature type="compositionally biased region" description="Basic residues" evidence="10">
    <location>
        <begin position="1180"/>
        <end position="1189"/>
    </location>
</feature>
<feature type="compositionally biased region" description="Low complexity" evidence="10">
    <location>
        <begin position="968"/>
        <end position="997"/>
    </location>
</feature>
<dbReference type="InterPro" id="IPR037278">
    <property type="entry name" value="ARFGAP/RecO"/>
</dbReference>
<feature type="compositionally biased region" description="Basic and acidic residues" evidence="10">
    <location>
        <begin position="270"/>
        <end position="285"/>
    </location>
</feature>
<dbReference type="PRINTS" id="PR00405">
    <property type="entry name" value="REVINTRACTNG"/>
</dbReference>
<evidence type="ECO:0000256" key="5">
    <source>
        <dbReference type="ARBA" id="ARBA00022771"/>
    </source>
</evidence>
<evidence type="ECO:0000259" key="11">
    <source>
        <dbReference type="PROSITE" id="PS50003"/>
    </source>
</evidence>
<dbReference type="SUPFAM" id="SSF52540">
    <property type="entry name" value="P-loop containing nucleoside triphosphate hydrolases"/>
    <property type="match status" value="1"/>
</dbReference>
<dbReference type="RefSeq" id="XP_032801718.1">
    <property type="nucleotide sequence ID" value="XM_032945827.1"/>
</dbReference>
<keyword evidence="2" id="KW-0343">GTPase activation</keyword>
<evidence type="ECO:0000256" key="10">
    <source>
        <dbReference type="SAM" id="MobiDB-lite"/>
    </source>
</evidence>
<evidence type="ECO:0000256" key="7">
    <source>
        <dbReference type="ARBA" id="ARBA00023043"/>
    </source>
</evidence>
<organism evidence="13 14">
    <name type="scientific">Petromyzon marinus</name>
    <name type="common">Sea lamprey</name>
    <dbReference type="NCBI Taxonomy" id="7757"/>
    <lineage>
        <taxon>Eukaryota</taxon>
        <taxon>Metazoa</taxon>
        <taxon>Chordata</taxon>
        <taxon>Craniata</taxon>
        <taxon>Vertebrata</taxon>
        <taxon>Cyclostomata</taxon>
        <taxon>Hyperoartia</taxon>
        <taxon>Petromyzontiformes</taxon>
        <taxon>Petromyzontidae</taxon>
        <taxon>Petromyzon</taxon>
    </lineage>
</organism>
<dbReference type="InterPro" id="IPR036770">
    <property type="entry name" value="Ankyrin_rpt-contain_sf"/>
</dbReference>
<dbReference type="InterPro" id="IPR001164">
    <property type="entry name" value="ArfGAP_dom"/>
</dbReference>
<evidence type="ECO:0000256" key="4">
    <source>
        <dbReference type="ARBA" id="ARBA00022741"/>
    </source>
</evidence>
<feature type="region of interest" description="Disordered" evidence="10">
    <location>
        <begin position="312"/>
        <end position="358"/>
    </location>
</feature>
<dbReference type="InterPro" id="IPR001849">
    <property type="entry name" value="PH_domain"/>
</dbReference>
<dbReference type="GO" id="GO:0003924">
    <property type="term" value="F:GTPase activity"/>
    <property type="evidence" value="ECO:0007669"/>
    <property type="project" value="InterPro"/>
</dbReference>
<dbReference type="PANTHER" id="PTHR45819">
    <property type="entry name" value="CENTAURIN-GAMMA-1A"/>
    <property type="match status" value="1"/>
</dbReference>
<dbReference type="Gene3D" id="1.10.220.150">
    <property type="entry name" value="Arf GTPase activating protein"/>
    <property type="match status" value="1"/>
</dbReference>
<keyword evidence="6" id="KW-0862">Zinc</keyword>
<feature type="region of interest" description="Disordered" evidence="10">
    <location>
        <begin position="968"/>
        <end position="1006"/>
    </location>
</feature>
<gene>
    <name evidence="14" type="primary">LOC116938557</name>
</gene>
<dbReference type="FunFam" id="2.30.29.30:FF:000109">
    <property type="entry name" value="Arf-GAP with GTPase, ANK repeat and PH domain-containing protein 1"/>
    <property type="match status" value="1"/>
</dbReference>
<feature type="compositionally biased region" description="Low complexity" evidence="10">
    <location>
        <begin position="807"/>
        <end position="816"/>
    </location>
</feature>
<feature type="compositionally biased region" description="Acidic residues" evidence="10">
    <location>
        <begin position="1416"/>
        <end position="1432"/>
    </location>
</feature>
<feature type="region of interest" description="Disordered" evidence="10">
    <location>
        <begin position="928"/>
        <end position="948"/>
    </location>
</feature>
<keyword evidence="5 9" id="KW-0863">Zinc-finger</keyword>
<dbReference type="InterPro" id="IPR001806">
    <property type="entry name" value="Small_GTPase"/>
</dbReference>
<feature type="domain" description="Arf-GAP" evidence="12">
    <location>
        <begin position="1264"/>
        <end position="1387"/>
    </location>
</feature>
<dbReference type="CDD" id="cd08836">
    <property type="entry name" value="ArfGap_AGAP"/>
    <property type="match status" value="1"/>
</dbReference>
<keyword evidence="3" id="KW-0479">Metal-binding</keyword>
<feature type="region of interest" description="Disordered" evidence="10">
    <location>
        <begin position="1414"/>
        <end position="1444"/>
    </location>
</feature>
<evidence type="ECO:0000256" key="2">
    <source>
        <dbReference type="ARBA" id="ARBA00022468"/>
    </source>
</evidence>
<feature type="compositionally biased region" description="Low complexity" evidence="10">
    <location>
        <begin position="759"/>
        <end position="772"/>
    </location>
</feature>
<name>A0AAJ7SLM3_PETMA</name>
<evidence type="ECO:0000313" key="13">
    <source>
        <dbReference type="Proteomes" id="UP001318040"/>
    </source>
</evidence>
<proteinExistence type="inferred from homology"/>
<keyword evidence="7" id="KW-0040">ANK repeat</keyword>
<dbReference type="InterPro" id="IPR051282">
    <property type="entry name" value="Arf-GAP_GTPase_ANK_PH"/>
</dbReference>
<feature type="region of interest" description="Disordered" evidence="10">
    <location>
        <begin position="807"/>
        <end position="841"/>
    </location>
</feature>
<dbReference type="FunFam" id="1.10.220.150:FF:000001">
    <property type="entry name" value="Arf-GAP with GTPase, ANK repeat and PH domain-containing protein 1"/>
    <property type="match status" value="1"/>
</dbReference>
<feature type="region of interest" description="Disordered" evidence="10">
    <location>
        <begin position="1158"/>
        <end position="1206"/>
    </location>
</feature>
<dbReference type="SMART" id="SM00105">
    <property type="entry name" value="ArfGap"/>
    <property type="match status" value="1"/>
</dbReference>
<feature type="compositionally biased region" description="Polar residues" evidence="10">
    <location>
        <begin position="1158"/>
        <end position="1167"/>
    </location>
</feature>
<dbReference type="Gene3D" id="3.40.50.300">
    <property type="entry name" value="P-loop containing nucleotide triphosphate hydrolases"/>
    <property type="match status" value="1"/>
</dbReference>
<feature type="domain" description="PH" evidence="11">
    <location>
        <begin position="869"/>
        <end position="1243"/>
    </location>
</feature>
<evidence type="ECO:0000256" key="9">
    <source>
        <dbReference type="PROSITE-ProRule" id="PRU00288"/>
    </source>
</evidence>
<dbReference type="PROSITE" id="PS51421">
    <property type="entry name" value="RAS"/>
    <property type="match status" value="1"/>
</dbReference>
<sequence>MMDPHDSPVPGRRGEFQRRTVCRISVTLVRKEPLALKEDGSVPAGEFAPAAKGRDVASALNGDCAGREGARAGSYESLTRSGLAMGRRGASGKAYGDGRFDTKVLPSNAALQRAPADNFKRGVMLAEMEVHNRPSKGNDPASLDGAAGSPVGSAAGAAPGKSGRDGADAQPWRPAMAPEQRKRAHTVSCITGRVDVPPPSPRALHQTVWRRNPELVFLLGERARRSARLLQEERANRCLPPGRDGLEPGLGEQGFLSTSDATGHCPPAWHEPHEKEKHFQKKNDLPVDSTSSSPAHAFLKVEQKPHMEAVKPATHEGDANQSVTFQPDACNPRVKPCNKATSEEDYEGSSSASTRSGRLCVEAERQTTPQVHSGGVGNVIDASAGDQVQNSEAEMVVAHHRARSHSCAMATAAEALARRRFQPELTDVPEVAASRQARPALRKRSLSLGQKFRELSLGRKLSSIRGRGGGPSTDDEKESGAPGGGGRNLSIEPKDGEMNGERGGRVVRSPRRDKPVAEESRVKRLLSGAFIKKRDVVSASPSRGVLAGSWELLPGAPQGGAHASDDSFVNSQEWTLCRGVPELHVGIVGNLGCGKSALVHRFLTGAYVREESPEGGRFKKEMVADGQSLLLLIRDEGAPPTEQFASWLDGVMLVFALSDETSFQSVARYHQQLSSLCSLSELPTLLVGTQDAIGPGSPRTVEDARARRLCSELRIGTYYETCATYGLNVERVFQEVAQRIVATRKKQQLSIGLCKPMVTSPSAPVVPSSPMGPLSPHPAQPSALHGGLYSQTHVAAAATAAVIPALSSSSASTPASTEREMRIDGAITPTSSRKQPRRRSIFTSRKVNLDGERRNDVGKTDIIGSGREIPIKQGFLMKRSSSSLNKEWKKKYVTLCDSGTLTYHPSLQDYMQNVHGKAIDLLRTTVKVPGKRPPRASSSSMSSLGGVGGGVGGGGGVVSSPFAQQSAQAGAHAWHAARPHTASGAQPNGAPGGARAPPGAPAPLSSNAFSACPSSLPSTSILQQLLGSSAGHRVSPAGVQAAFGACSSTPSSPVSIGAAGAPAPPSCYFPAPCQPGGGGSNGVHSRSASSNSCCASGGAGFGAADLGRELGGVHISGNGGVPSERSASTTSLAMHQRSASLCSSEHWIDGGAFDDSAVDSSHFSPGSPTGRRDVPPSPHAARRKGRWNKTVRNGRPEGSTNSEDPEETFEFVLVSLSGQTWHFEAPSWEERDAWVQAIEGRILASLQSCDSRKTKTRLGSQGSAVAAQNIRDVQGNDVCIDCGAPNPDWASLNLGALICIECSGIHRNLGSHVSRVRSLDLDEWPDELAQVMVSVGNAMSRGVWEGSLAGHAKPGPRSSREEKERWIRAKYEQRLFLAPIPYADASLGQTLCRAVRAGDLRFVVLLLAHGTRSDVNEPEEDGDDDDDNDDEGGGGTAGSVRRRGGDSMACTALHLSCALPDVVITQLLVWYGADVLARDALGRTPMTYARQARCQECADVLAQHGSPTDHEPGRYPPPRLALSPPRGAGGAFLANHAKQPSGGPGSRQGFAAPRLGNG</sequence>
<accession>A0AAJ7SLM3</accession>
<dbReference type="PROSITE" id="PS50003">
    <property type="entry name" value="PH_DOMAIN"/>
    <property type="match status" value="1"/>
</dbReference>
<dbReference type="SUPFAM" id="SSF57863">
    <property type="entry name" value="ArfGap/RecO-like zinc finger"/>
    <property type="match status" value="1"/>
</dbReference>
<comment type="similarity">
    <text evidence="1">Belongs to the centaurin gamma-like family.</text>
</comment>
<evidence type="ECO:0000256" key="1">
    <source>
        <dbReference type="ARBA" id="ARBA00005430"/>
    </source>
</evidence>
<keyword evidence="4" id="KW-0547">Nucleotide-binding</keyword>
<dbReference type="GO" id="GO:0005525">
    <property type="term" value="F:GTP binding"/>
    <property type="evidence" value="ECO:0007669"/>
    <property type="project" value="UniProtKB-KW"/>
</dbReference>
<evidence type="ECO:0000313" key="14">
    <source>
        <dbReference type="RefSeq" id="XP_032801718.1"/>
    </source>
</evidence>